<dbReference type="Gene3D" id="2.20.140.10">
    <property type="entry name" value="WGR domain"/>
    <property type="match status" value="1"/>
</dbReference>
<comment type="catalytic activity">
    <reaction evidence="9">
        <text>NAD(+) + (ADP-D-ribosyl)n-acceptor = nicotinamide + (ADP-D-ribosyl)n+1-acceptor + H(+).</text>
        <dbReference type="EC" id="2.4.2.30"/>
    </reaction>
</comment>
<dbReference type="FunFam" id="3.90.228.10:FF:000002">
    <property type="entry name" value="Poly [ADP-ribose] polymerase"/>
    <property type="match status" value="1"/>
</dbReference>
<dbReference type="GO" id="GO:1990404">
    <property type="term" value="F:NAD+-protein mono-ADP-ribosyltransferase activity"/>
    <property type="evidence" value="ECO:0007669"/>
    <property type="project" value="TreeGrafter"/>
</dbReference>
<dbReference type="GO" id="GO:0070212">
    <property type="term" value="P:protein poly-ADP-ribosylation"/>
    <property type="evidence" value="ECO:0007669"/>
    <property type="project" value="TreeGrafter"/>
</dbReference>
<dbReference type="InterPro" id="IPR036930">
    <property type="entry name" value="WGR_dom_sf"/>
</dbReference>
<dbReference type="PROSITE" id="PS50918">
    <property type="entry name" value="WWE"/>
    <property type="match status" value="1"/>
</dbReference>
<dbReference type="Proteomes" id="UP000887563">
    <property type="component" value="Unplaced"/>
</dbReference>
<dbReference type="EC" id="2.4.2.-" evidence="10"/>
<evidence type="ECO:0000256" key="6">
    <source>
        <dbReference type="ARBA" id="ARBA00023027"/>
    </source>
</evidence>
<keyword evidence="6 10" id="KW-0520">NAD</keyword>
<dbReference type="InterPro" id="IPR008893">
    <property type="entry name" value="WGR_domain"/>
</dbReference>
<evidence type="ECO:0000256" key="2">
    <source>
        <dbReference type="ARBA" id="ARBA00022676"/>
    </source>
</evidence>
<dbReference type="InterPro" id="IPR004170">
    <property type="entry name" value="WWE_dom"/>
</dbReference>
<dbReference type="SUPFAM" id="SSF142921">
    <property type="entry name" value="WGR domain-like"/>
    <property type="match status" value="1"/>
</dbReference>
<dbReference type="PROSITE" id="PS51977">
    <property type="entry name" value="WGR"/>
    <property type="match status" value="1"/>
</dbReference>
<dbReference type="AlphaFoldDB" id="A0A914L0W5"/>
<dbReference type="Pfam" id="PF02825">
    <property type="entry name" value="WWE"/>
    <property type="match status" value="1"/>
</dbReference>
<feature type="compositionally biased region" description="Basic and acidic residues" evidence="11">
    <location>
        <begin position="249"/>
        <end position="258"/>
    </location>
</feature>
<evidence type="ECO:0000256" key="5">
    <source>
        <dbReference type="ARBA" id="ARBA00022765"/>
    </source>
</evidence>
<dbReference type="InterPro" id="IPR036616">
    <property type="entry name" value="Poly(ADP-ribose)pol_reg_dom_sf"/>
</dbReference>
<evidence type="ECO:0000256" key="1">
    <source>
        <dbReference type="ARBA" id="ARBA00004123"/>
    </source>
</evidence>
<feature type="domain" description="PARP alpha-helical" evidence="14">
    <location>
        <begin position="401"/>
        <end position="519"/>
    </location>
</feature>
<evidence type="ECO:0000259" key="15">
    <source>
        <dbReference type="PROSITE" id="PS51977"/>
    </source>
</evidence>
<evidence type="ECO:0000256" key="3">
    <source>
        <dbReference type="ARBA" id="ARBA00022679"/>
    </source>
</evidence>
<dbReference type="InterPro" id="IPR012317">
    <property type="entry name" value="Poly(ADP-ribose)pol_cat_dom"/>
</dbReference>
<evidence type="ECO:0000256" key="7">
    <source>
        <dbReference type="ARBA" id="ARBA00023242"/>
    </source>
</evidence>
<keyword evidence="2 10" id="KW-0328">Glycosyltransferase</keyword>
<reference evidence="17" key="1">
    <citation type="submission" date="2022-11" db="UniProtKB">
        <authorList>
            <consortium name="WormBaseParasite"/>
        </authorList>
    </citation>
    <scope>IDENTIFICATION</scope>
</reference>
<dbReference type="Pfam" id="PF02877">
    <property type="entry name" value="PARP_reg"/>
    <property type="match status" value="1"/>
</dbReference>
<dbReference type="Gene3D" id="1.20.142.10">
    <property type="entry name" value="Poly(ADP-ribose) polymerase, regulatory domain"/>
    <property type="match status" value="1"/>
</dbReference>
<comment type="similarity">
    <text evidence="8">Belongs to the ARTD/PARP family.</text>
</comment>
<keyword evidence="4" id="KW-0548">Nucleotidyltransferase</keyword>
<comment type="subcellular location">
    <subcellularLocation>
        <location evidence="1">Nucleus</location>
    </subcellularLocation>
</comment>
<keyword evidence="16" id="KW-1185">Reference proteome</keyword>
<keyword evidence="3 10" id="KW-0808">Transferase</keyword>
<evidence type="ECO:0000256" key="4">
    <source>
        <dbReference type="ARBA" id="ARBA00022695"/>
    </source>
</evidence>
<evidence type="ECO:0000259" key="12">
    <source>
        <dbReference type="PROSITE" id="PS50918"/>
    </source>
</evidence>
<dbReference type="Gene3D" id="3.30.720.50">
    <property type="match status" value="1"/>
</dbReference>
<proteinExistence type="inferred from homology"/>
<dbReference type="Pfam" id="PF05406">
    <property type="entry name" value="WGR"/>
    <property type="match status" value="1"/>
</dbReference>
<feature type="domain" description="WWE" evidence="12">
    <location>
        <begin position="1"/>
        <end position="69"/>
    </location>
</feature>
<dbReference type="InterPro" id="IPR050800">
    <property type="entry name" value="ARTD/PARP"/>
</dbReference>
<dbReference type="SUPFAM" id="SSF117839">
    <property type="entry name" value="WWE domain"/>
    <property type="match status" value="2"/>
</dbReference>
<dbReference type="SUPFAM" id="SSF56399">
    <property type="entry name" value="ADP-ribosylation"/>
    <property type="match status" value="1"/>
</dbReference>
<accession>A0A914L0W5</accession>
<evidence type="ECO:0000313" key="17">
    <source>
        <dbReference type="WBParaSite" id="Minc3s00215g07728"/>
    </source>
</evidence>
<protein>
    <recommendedName>
        <fullName evidence="10">Poly [ADP-ribose] polymerase</fullName>
        <shortName evidence="10">PARP</shortName>
        <ecNumber evidence="10">2.4.2.-</ecNumber>
    </recommendedName>
</protein>
<name>A0A914L0W5_MELIC</name>
<dbReference type="Gene3D" id="3.90.228.10">
    <property type="match status" value="1"/>
</dbReference>
<evidence type="ECO:0000256" key="9">
    <source>
        <dbReference type="ARBA" id="ARBA00033987"/>
    </source>
</evidence>
<dbReference type="InterPro" id="IPR037197">
    <property type="entry name" value="WWE_dom_sf"/>
</dbReference>
<feature type="domain" description="WGR" evidence="15">
    <location>
        <begin position="278"/>
        <end position="377"/>
    </location>
</feature>
<dbReference type="CDD" id="cd01437">
    <property type="entry name" value="parp_like"/>
    <property type="match status" value="1"/>
</dbReference>
<evidence type="ECO:0000256" key="8">
    <source>
        <dbReference type="ARBA" id="ARBA00024347"/>
    </source>
</evidence>
<keyword evidence="7" id="KW-0539">Nucleus</keyword>
<organism evidence="16 17">
    <name type="scientific">Meloidogyne incognita</name>
    <name type="common">Southern root-knot nematode worm</name>
    <name type="synonym">Oxyuris incognita</name>
    <dbReference type="NCBI Taxonomy" id="6306"/>
    <lineage>
        <taxon>Eukaryota</taxon>
        <taxon>Metazoa</taxon>
        <taxon>Ecdysozoa</taxon>
        <taxon>Nematoda</taxon>
        <taxon>Chromadorea</taxon>
        <taxon>Rhabditida</taxon>
        <taxon>Tylenchina</taxon>
        <taxon>Tylenchomorpha</taxon>
        <taxon>Tylenchoidea</taxon>
        <taxon>Meloidogynidae</taxon>
        <taxon>Meloidogyninae</taxon>
        <taxon>Meloidogyne</taxon>
        <taxon>Meloidogyne incognita group</taxon>
    </lineage>
</organism>
<feature type="region of interest" description="Disordered" evidence="11">
    <location>
        <begin position="156"/>
        <end position="264"/>
    </location>
</feature>
<dbReference type="WBParaSite" id="Minc3s00215g07728">
    <property type="protein sequence ID" value="Minc3s00215g07728"/>
    <property type="gene ID" value="Minc3s00215g07728"/>
</dbReference>
<dbReference type="GO" id="GO:0006302">
    <property type="term" value="P:double-strand break repair"/>
    <property type="evidence" value="ECO:0007669"/>
    <property type="project" value="TreeGrafter"/>
</dbReference>
<dbReference type="GO" id="GO:0005730">
    <property type="term" value="C:nucleolus"/>
    <property type="evidence" value="ECO:0007669"/>
    <property type="project" value="TreeGrafter"/>
</dbReference>
<dbReference type="InterPro" id="IPR004102">
    <property type="entry name" value="Poly(ADP-ribose)pol_reg_dom"/>
</dbReference>
<dbReference type="GO" id="GO:0016779">
    <property type="term" value="F:nucleotidyltransferase activity"/>
    <property type="evidence" value="ECO:0007669"/>
    <property type="project" value="UniProtKB-KW"/>
</dbReference>
<sequence length="750" mass="87710">MGEHEFIWEYQCLTPKWLEFDKELNIFLTREFSKSQKAEYEIENWKMEFDLEEMRQRNLDSGFVRGIRCAIRLNYDNNKIVWNYQSKRRRWTSFPPSLALQCEKFFKENQNDLSSEKLSFEMFGREMLVDFSGGENGILLKDANTCEQFQIKRIESKAGPADTSDPPHPKASPTNLRERKCKFKSTTNNSVKSKISDNDKKSKEKSEKSMKGKSRKKKIDDQTDEEDENNKGKDGSEDEIPFPRKKQKLDKNKKKEQEVELEEEPEIDIECSNINIQAYRIYKNSEGIFFNAMLNQTNIQNNNNKFYLIQLLENKLGGDYCVWLRWGRVGMKGQSDLSRFNSNLDGALKLFERKFKDKTNNDFLGSQESFVKINGKYDLIKIDYKRKIIQTDEEIVKDYIVSVMDERIKKLMQTICDFKSMEKEVRRLDFDFQRMPLGKITKEQIKSGYEALTQIEQFIAKNELESVAFKQSMNEYYTRIPHCFGMRTPPMIRTIEALKQEIELLDLLTGIEIAVTKMNNSDDPIEKHYSRLKWDIIPVEKEDGKYKLIEEYLINTQGPTHCSFKLELKQVYELNRKDKEKEEKFLKNLGKRMLLWHGSKLTNWYSILAQGLRIAPPEAPVTGYMFGKGVYFADISSKSANYSNSGSNNSAFMMLSEVALGEMLELKDGDSDLHNKLPKGKHSTKGIGKIVPKPEETKILDDGIEVPCGKPVDAECQDTTLIYNEFIVYNLEQIRERFLVEFNYQYNFEL</sequence>
<dbReference type="PANTHER" id="PTHR10459">
    <property type="entry name" value="DNA LIGASE"/>
    <property type="match status" value="1"/>
</dbReference>
<evidence type="ECO:0000256" key="11">
    <source>
        <dbReference type="SAM" id="MobiDB-lite"/>
    </source>
</evidence>
<dbReference type="PANTHER" id="PTHR10459:SF60">
    <property type="entry name" value="POLY [ADP-RIBOSE] POLYMERASE 2"/>
    <property type="match status" value="1"/>
</dbReference>
<evidence type="ECO:0000313" key="16">
    <source>
        <dbReference type="Proteomes" id="UP000887563"/>
    </source>
</evidence>
<dbReference type="PROSITE" id="PS51060">
    <property type="entry name" value="PARP_ALPHA_HD"/>
    <property type="match status" value="1"/>
</dbReference>
<evidence type="ECO:0000256" key="10">
    <source>
        <dbReference type="RuleBase" id="RU362114"/>
    </source>
</evidence>
<dbReference type="SMART" id="SM00773">
    <property type="entry name" value="WGR"/>
    <property type="match status" value="1"/>
</dbReference>
<feature type="compositionally biased region" description="Basic and acidic residues" evidence="11">
    <location>
        <begin position="194"/>
        <end position="210"/>
    </location>
</feature>
<dbReference type="PROSITE" id="PS51059">
    <property type="entry name" value="PARP_CATALYTIC"/>
    <property type="match status" value="1"/>
</dbReference>
<evidence type="ECO:0000259" key="13">
    <source>
        <dbReference type="PROSITE" id="PS51059"/>
    </source>
</evidence>
<evidence type="ECO:0000259" key="14">
    <source>
        <dbReference type="PROSITE" id="PS51060"/>
    </source>
</evidence>
<dbReference type="FunFam" id="2.20.140.10:FF:000001">
    <property type="entry name" value="Poly [ADP-ribose] polymerase"/>
    <property type="match status" value="1"/>
</dbReference>
<dbReference type="GO" id="GO:0003950">
    <property type="term" value="F:NAD+ poly-ADP-ribosyltransferase activity"/>
    <property type="evidence" value="ECO:0007669"/>
    <property type="project" value="UniProtKB-UniRule"/>
</dbReference>
<dbReference type="Pfam" id="PF00644">
    <property type="entry name" value="PARP"/>
    <property type="match status" value="1"/>
</dbReference>
<feature type="domain" description="PARP catalytic" evidence="13">
    <location>
        <begin position="523"/>
        <end position="750"/>
    </location>
</feature>
<dbReference type="SUPFAM" id="SSF47587">
    <property type="entry name" value="Domain of poly(ADP-ribose) polymerase"/>
    <property type="match status" value="1"/>
</dbReference>
<keyword evidence="5" id="KW-0013">ADP-ribosylation</keyword>